<organism evidence="2 3">
    <name type="scientific">Pseudobutyrivibrio ruminis</name>
    <dbReference type="NCBI Taxonomy" id="46206"/>
    <lineage>
        <taxon>Bacteria</taxon>
        <taxon>Bacillati</taxon>
        <taxon>Bacillota</taxon>
        <taxon>Clostridia</taxon>
        <taxon>Lachnospirales</taxon>
        <taxon>Lachnospiraceae</taxon>
        <taxon>Pseudobutyrivibrio</taxon>
    </lineage>
</organism>
<reference evidence="3" key="1">
    <citation type="submission" date="2016-10" db="EMBL/GenBank/DDBJ databases">
        <authorList>
            <person name="Varghese N."/>
        </authorList>
    </citation>
    <scope>NUCLEOTIDE SEQUENCE [LARGE SCALE GENOMIC DNA]</scope>
    <source>
        <strain evidence="3">ACV-9</strain>
    </source>
</reference>
<dbReference type="AlphaFoldDB" id="A0A1H7M850"/>
<name>A0A1H7M850_9FIRM</name>
<dbReference type="Pfam" id="PF13280">
    <property type="entry name" value="WYL"/>
    <property type="match status" value="1"/>
</dbReference>
<dbReference type="InterPro" id="IPR026881">
    <property type="entry name" value="WYL_dom"/>
</dbReference>
<dbReference type="EMBL" id="FNZX01000022">
    <property type="protein sequence ID" value="SEL07302.1"/>
    <property type="molecule type" value="Genomic_DNA"/>
</dbReference>
<dbReference type="InterPro" id="IPR051534">
    <property type="entry name" value="CBASS_pafABC_assoc_protein"/>
</dbReference>
<keyword evidence="3" id="KW-1185">Reference proteome</keyword>
<dbReference type="PROSITE" id="PS52050">
    <property type="entry name" value="WYL"/>
    <property type="match status" value="1"/>
</dbReference>
<evidence type="ECO:0000313" key="3">
    <source>
        <dbReference type="Proteomes" id="UP000182321"/>
    </source>
</evidence>
<gene>
    <name evidence="2" type="ORF">SAMN02910377_02583</name>
</gene>
<sequence>MYGTGTKKMLNMLILDILREYSDSEHRLLQQDIIDLLKSNYGMDCERRAVKNNIVSLQEMGYDIVAKQGYYLNTRDFTDAELRLLIDSIFTSGAISDKDAHSLVKKLERYTNKYFKAHISHIHSTSSGKNTDNPMVMDSIAIIDEAISKGGQISFSYLQYGIDFKLHPKRSHKYIVSPYQMISNRGKYYLIAKTEEYENLSHYRLDRIANVEILKDKNKPIKSIHGYERGLNLKDYLAEHFYMYSGESIHIKLKAHENLMDNLVDSFGKDFRVVPEGEDEIIVSLKCNPDTFFYWAMQYGLNIEVLEPESMRKRIQSACKEIEKKYC</sequence>
<dbReference type="PANTHER" id="PTHR34580:SF1">
    <property type="entry name" value="PROTEIN PAFC"/>
    <property type="match status" value="1"/>
</dbReference>
<protein>
    <submittedName>
        <fullName evidence="2">Predicted DNA-binding transcriptional regulator YafY, contains an HTH and WYL domains</fullName>
    </submittedName>
</protein>
<evidence type="ECO:0000313" key="2">
    <source>
        <dbReference type="EMBL" id="SEL07302.1"/>
    </source>
</evidence>
<evidence type="ECO:0000259" key="1">
    <source>
        <dbReference type="Pfam" id="PF13280"/>
    </source>
</evidence>
<dbReference type="RefSeq" id="WP_074792314.1">
    <property type="nucleotide sequence ID" value="NZ_FNZX01000022.1"/>
</dbReference>
<keyword evidence="2" id="KW-0238">DNA-binding</keyword>
<dbReference type="Proteomes" id="UP000182321">
    <property type="component" value="Unassembled WGS sequence"/>
</dbReference>
<dbReference type="GO" id="GO:0003677">
    <property type="term" value="F:DNA binding"/>
    <property type="evidence" value="ECO:0007669"/>
    <property type="project" value="UniProtKB-KW"/>
</dbReference>
<accession>A0A1H7M850</accession>
<feature type="domain" description="WYL" evidence="1">
    <location>
        <begin position="141"/>
        <end position="213"/>
    </location>
</feature>
<dbReference type="PANTHER" id="PTHR34580">
    <property type="match status" value="1"/>
</dbReference>
<proteinExistence type="predicted"/>